<feature type="chain" id="PRO_5017392659" evidence="8">
    <location>
        <begin position="25"/>
        <end position="67"/>
    </location>
</feature>
<evidence type="ECO:0000256" key="1">
    <source>
        <dbReference type="ARBA" id="ARBA00004193"/>
    </source>
</evidence>
<keyword evidence="3 8" id="KW-0732">Signal</keyword>
<proteinExistence type="predicted"/>
<comment type="subcellular location">
    <subcellularLocation>
        <location evidence="1">Cell membrane</location>
        <topology evidence="1">Lipid-anchor</topology>
    </subcellularLocation>
</comment>
<dbReference type="InterPro" id="IPR049890">
    <property type="entry name" value="VlpA-F-like_signal"/>
</dbReference>
<evidence type="ECO:0000256" key="2">
    <source>
        <dbReference type="ARBA" id="ARBA00022475"/>
    </source>
</evidence>
<protein>
    <submittedName>
        <fullName evidence="9">Uncharacterized lipoprotein MPN_097</fullName>
    </submittedName>
</protein>
<sequence length="67" mass="7123">MKKSNKILISMASVAALCALPLVAARCGGSQKFDQKNDGILKLATGLSETNNQGVAIKGVVEEYNKW</sequence>
<feature type="non-terminal residue" evidence="9">
    <location>
        <position position="67"/>
    </location>
</feature>
<keyword evidence="6" id="KW-0564">Palmitate</keyword>
<dbReference type="GO" id="GO:0005886">
    <property type="term" value="C:plasma membrane"/>
    <property type="evidence" value="ECO:0007669"/>
    <property type="project" value="UniProtKB-SubCell"/>
</dbReference>
<dbReference type="NCBIfam" id="NF033817">
    <property type="entry name" value="Mplas_variab_LP"/>
    <property type="match status" value="1"/>
</dbReference>
<keyword evidence="4" id="KW-0677">Repeat</keyword>
<keyword evidence="7 9" id="KW-0449">Lipoprotein</keyword>
<evidence type="ECO:0000256" key="4">
    <source>
        <dbReference type="ARBA" id="ARBA00022737"/>
    </source>
</evidence>
<evidence type="ECO:0000256" key="3">
    <source>
        <dbReference type="ARBA" id="ARBA00022729"/>
    </source>
</evidence>
<feature type="signal peptide" evidence="8">
    <location>
        <begin position="1"/>
        <end position="24"/>
    </location>
</feature>
<evidence type="ECO:0000256" key="6">
    <source>
        <dbReference type="ARBA" id="ARBA00023139"/>
    </source>
</evidence>
<dbReference type="EMBL" id="LS991949">
    <property type="protein sequence ID" value="SYV90317.1"/>
    <property type="molecule type" value="Genomic_DNA"/>
</dbReference>
<keyword evidence="5" id="KW-0472">Membrane</keyword>
<organism evidence="9 10">
    <name type="scientific">Metamycoplasma alkalescens</name>
    <dbReference type="NCBI Taxonomy" id="45363"/>
    <lineage>
        <taxon>Bacteria</taxon>
        <taxon>Bacillati</taxon>
        <taxon>Mycoplasmatota</taxon>
        <taxon>Mycoplasmoidales</taxon>
        <taxon>Metamycoplasmataceae</taxon>
        <taxon>Metamycoplasma</taxon>
    </lineage>
</organism>
<name>A0A3B0P1Z1_9BACT</name>
<evidence type="ECO:0000256" key="8">
    <source>
        <dbReference type="SAM" id="SignalP"/>
    </source>
</evidence>
<evidence type="ECO:0000256" key="7">
    <source>
        <dbReference type="ARBA" id="ARBA00023288"/>
    </source>
</evidence>
<evidence type="ECO:0000313" key="10">
    <source>
        <dbReference type="Proteomes" id="UP000259864"/>
    </source>
</evidence>
<accession>A0A3B0P1Z1</accession>
<gene>
    <name evidence="9" type="ORF">NCTC10135_00838</name>
</gene>
<evidence type="ECO:0000256" key="5">
    <source>
        <dbReference type="ARBA" id="ARBA00023136"/>
    </source>
</evidence>
<dbReference type="KEGG" id="mala:NCTC10135_00838"/>
<dbReference type="AlphaFoldDB" id="A0A3B0P1Z1"/>
<dbReference type="Proteomes" id="UP000259864">
    <property type="component" value="Chromosome 1"/>
</dbReference>
<keyword evidence="2" id="KW-1003">Cell membrane</keyword>
<reference evidence="10" key="1">
    <citation type="submission" date="2018-06" db="EMBL/GenBank/DDBJ databases">
        <authorList>
            <consortium name="Pathogen Informatics"/>
        </authorList>
    </citation>
    <scope>NUCLEOTIDE SEQUENCE [LARGE SCALE GENOMIC DNA]</scope>
    <source>
        <strain evidence="10">NCTC10135</strain>
    </source>
</reference>
<evidence type="ECO:0000313" key="9">
    <source>
        <dbReference type="EMBL" id="SYV90317.1"/>
    </source>
</evidence>